<dbReference type="GO" id="GO:1901135">
    <property type="term" value="P:carbohydrate derivative metabolic process"/>
    <property type="evidence" value="ECO:0007669"/>
    <property type="project" value="InterPro"/>
</dbReference>
<evidence type="ECO:0000256" key="2">
    <source>
        <dbReference type="ARBA" id="ARBA00022737"/>
    </source>
</evidence>
<evidence type="ECO:0000256" key="4">
    <source>
        <dbReference type="ARBA" id="ARBA00029292"/>
    </source>
</evidence>
<dbReference type="PANTHER" id="PTHR32502:SF3">
    <property type="entry name" value="D-GALACTOSAMINE-6-PHOSPHATE DEAMINASE AGAS-RELATED"/>
    <property type="match status" value="1"/>
</dbReference>
<dbReference type="OrthoDB" id="9779207at2"/>
<keyword evidence="2" id="KW-0677">Repeat</keyword>
<keyword evidence="3" id="KW-0378">Hydrolase</keyword>
<dbReference type="EMBL" id="VTEZ01000006">
    <property type="protein sequence ID" value="TYS83087.1"/>
    <property type="molecule type" value="Genomic_DNA"/>
</dbReference>
<comment type="caution">
    <text evidence="6">The sequence shown here is derived from an EMBL/GenBank/DDBJ whole genome shotgun (WGS) entry which is preliminary data.</text>
</comment>
<evidence type="ECO:0000259" key="5">
    <source>
        <dbReference type="PROSITE" id="PS51464"/>
    </source>
</evidence>
<evidence type="ECO:0000256" key="1">
    <source>
        <dbReference type="ARBA" id="ARBA00007748"/>
    </source>
</evidence>
<reference evidence="6 7" key="1">
    <citation type="submission" date="2019-08" db="EMBL/GenBank/DDBJ databases">
        <title>Bacillus genomes from the desert of Cuatro Cienegas, Coahuila.</title>
        <authorList>
            <person name="Olmedo-Alvarez G."/>
        </authorList>
    </citation>
    <scope>NUCLEOTIDE SEQUENCE [LARGE SCALE GENOMIC DNA]</scope>
    <source>
        <strain evidence="6 7">CH87b_3T</strain>
    </source>
</reference>
<sequence>MELIQSNKWEPNDPGAIHTTREIAQQPRLWKETVEILLEHRDTLMTFFKKLGERHQHLRVILTGAGTSAFVGETVLTSIKEMVKNKKWTVESIATTDIVSNPYEYLDKDSPTLMISFARSGNSPESVGSVELGEQIIDDFYGIALTCNRDGLLAEKKKGDPDHLVIYMPKEANDQGFAMTSSFTTMLLSVLLLFQPEHIHTLEKTVKEIGSAGEKIIETGKTELEALASSTFSKVVYLGSGVFQGLARESSLKLLELTGGMIPAFFDSPLGFRHGPKSILDEETIVFVFLSCHPYTRKYDLDLLKELYHEQKRGKVVAISSYHDELAERYSDLFLNTGLETVQEDIFLAFPYVMYAQQFAFCKSMHLGLSPDNPSPSGLVNRVVKGVTIYPYRNGGERV</sequence>
<dbReference type="PANTHER" id="PTHR32502">
    <property type="entry name" value="N-ACETYLGALACTOSAMINE PERMEASE II COMPONENT-RELATED"/>
    <property type="match status" value="1"/>
</dbReference>
<dbReference type="GO" id="GO:0005886">
    <property type="term" value="C:plasma membrane"/>
    <property type="evidence" value="ECO:0007669"/>
    <property type="project" value="TreeGrafter"/>
</dbReference>
<evidence type="ECO:0000313" key="6">
    <source>
        <dbReference type="EMBL" id="TYS83087.1"/>
    </source>
</evidence>
<feature type="domain" description="SIS" evidence="5">
    <location>
        <begin position="223"/>
        <end position="374"/>
    </location>
</feature>
<dbReference type="PROSITE" id="PS51464">
    <property type="entry name" value="SIS"/>
    <property type="match status" value="2"/>
</dbReference>
<organism evidence="6 7">
    <name type="scientific">Rossellomorea aquimaris</name>
    <dbReference type="NCBI Taxonomy" id="189382"/>
    <lineage>
        <taxon>Bacteria</taxon>
        <taxon>Bacillati</taxon>
        <taxon>Bacillota</taxon>
        <taxon>Bacilli</taxon>
        <taxon>Bacillales</taxon>
        <taxon>Bacillaceae</taxon>
        <taxon>Rossellomorea</taxon>
    </lineage>
</organism>
<dbReference type="InterPro" id="IPR001347">
    <property type="entry name" value="SIS_dom"/>
</dbReference>
<dbReference type="GO" id="GO:0097367">
    <property type="term" value="F:carbohydrate derivative binding"/>
    <property type="evidence" value="ECO:0007669"/>
    <property type="project" value="InterPro"/>
</dbReference>
<dbReference type="InterPro" id="IPR050303">
    <property type="entry name" value="GatZ_KbaZ_carbometab"/>
</dbReference>
<dbReference type="Pfam" id="PF01380">
    <property type="entry name" value="SIS"/>
    <property type="match status" value="2"/>
</dbReference>
<dbReference type="CDD" id="cd05010">
    <property type="entry name" value="SIS_AgaS_like"/>
    <property type="match status" value="1"/>
</dbReference>
<feature type="domain" description="SIS" evidence="5">
    <location>
        <begin position="47"/>
        <end position="204"/>
    </location>
</feature>
<gene>
    <name evidence="6" type="ORF">FZC85_18495</name>
</gene>
<dbReference type="InterPro" id="IPR046348">
    <property type="entry name" value="SIS_dom_sf"/>
</dbReference>
<protein>
    <submittedName>
        <fullName evidence="6">SIS domain-containing protein</fullName>
    </submittedName>
</protein>
<comment type="similarity">
    <text evidence="1">Belongs to the SIS family. AgaS subfamily.</text>
</comment>
<dbReference type="AlphaFoldDB" id="A0A5D4U713"/>
<dbReference type="CDD" id="cd05008">
    <property type="entry name" value="SIS_GlmS_GlmD_1"/>
    <property type="match status" value="1"/>
</dbReference>
<dbReference type="Proteomes" id="UP000324269">
    <property type="component" value="Unassembled WGS sequence"/>
</dbReference>
<proteinExistence type="inferred from homology"/>
<evidence type="ECO:0000313" key="7">
    <source>
        <dbReference type="Proteomes" id="UP000324269"/>
    </source>
</evidence>
<dbReference type="InterPro" id="IPR035464">
    <property type="entry name" value="SIS_AgaS"/>
</dbReference>
<dbReference type="InterPro" id="IPR035466">
    <property type="entry name" value="GlmS/AgaS_SIS"/>
</dbReference>
<dbReference type="RefSeq" id="WP_148970498.1">
    <property type="nucleotide sequence ID" value="NZ_JBNIKW010000006.1"/>
</dbReference>
<evidence type="ECO:0000256" key="3">
    <source>
        <dbReference type="ARBA" id="ARBA00022801"/>
    </source>
</evidence>
<dbReference type="GO" id="GO:0016787">
    <property type="term" value="F:hydrolase activity"/>
    <property type="evidence" value="ECO:0007669"/>
    <property type="project" value="UniProtKB-KW"/>
</dbReference>
<accession>A0A5D4U713</accession>
<dbReference type="GO" id="GO:0009401">
    <property type="term" value="P:phosphoenolpyruvate-dependent sugar phosphotransferase system"/>
    <property type="evidence" value="ECO:0007669"/>
    <property type="project" value="TreeGrafter"/>
</dbReference>
<comment type="catalytic activity">
    <reaction evidence="4">
        <text>D-galactosamine 6-phosphate + H2O = D-tagatopyranose 1-phosphate + NH4(+)</text>
        <dbReference type="Rhea" id="RHEA:47680"/>
        <dbReference type="ChEBI" id="CHEBI:15377"/>
        <dbReference type="ChEBI" id="CHEBI:28938"/>
        <dbReference type="ChEBI" id="CHEBI:71674"/>
        <dbReference type="ChEBI" id="CHEBI:138150"/>
    </reaction>
</comment>
<name>A0A5D4U713_9BACI</name>
<dbReference type="Gene3D" id="3.40.50.10490">
    <property type="entry name" value="Glucose-6-phosphate isomerase like protein, domain 1"/>
    <property type="match status" value="2"/>
</dbReference>
<dbReference type="SUPFAM" id="SSF53697">
    <property type="entry name" value="SIS domain"/>
    <property type="match status" value="1"/>
</dbReference>